<dbReference type="PANTHER" id="PTHR33199:SF15">
    <property type="entry name" value="MACPF DOMAIN-CONTAINING PROTEIN CAD1-LIKE"/>
    <property type="match status" value="1"/>
</dbReference>
<protein>
    <submittedName>
        <fullName evidence="1">Uncharacterized protein</fullName>
    </submittedName>
</protein>
<dbReference type="PANTHER" id="PTHR33199">
    <property type="entry name" value="MACPF DOMAIN-CONTAINING PROTEIN CAD1"/>
    <property type="match status" value="1"/>
</dbReference>
<name>A0AAF0ZWQ2_SOLVR</name>
<accession>A0AAF0ZWQ2</accession>
<keyword evidence="2" id="KW-1185">Reference proteome</keyword>
<dbReference type="InterPro" id="IPR044663">
    <property type="entry name" value="CAD1/NSL1-like"/>
</dbReference>
<dbReference type="GO" id="GO:0005886">
    <property type="term" value="C:plasma membrane"/>
    <property type="evidence" value="ECO:0007669"/>
    <property type="project" value="TreeGrafter"/>
</dbReference>
<dbReference type="AlphaFoldDB" id="A0AAF0ZWQ2"/>
<evidence type="ECO:0000313" key="2">
    <source>
        <dbReference type="Proteomes" id="UP001234989"/>
    </source>
</evidence>
<dbReference type="GO" id="GO:0009626">
    <property type="term" value="P:plant-type hypersensitive response"/>
    <property type="evidence" value="ECO:0007669"/>
    <property type="project" value="TreeGrafter"/>
</dbReference>
<evidence type="ECO:0000313" key="1">
    <source>
        <dbReference type="EMBL" id="WMV52130.1"/>
    </source>
</evidence>
<proteinExistence type="predicted"/>
<dbReference type="Proteomes" id="UP001234989">
    <property type="component" value="Chromosome 10"/>
</dbReference>
<sequence length="205" mass="23320">MEENAAAFHTALNAAQALGRGFDVNYDTRLLYCKGVSGSRVVEIDEDHTRDLSLYDNLVLPNVSRDIKNFQEPGGRDGSSVCNYNEPWVTVAYKTTKMKAKLAFIMSKTTTFERLYVELEDKCGDKKLYMLAKAREMKARDLDHVKCIKDRKTSWDKDTVLGDSEYSKIRDFGYCRCIMVKEVKSAINKMSKGRATGPNEIPIEF</sequence>
<dbReference type="GO" id="GO:2000031">
    <property type="term" value="P:regulation of salicylic acid mediated signaling pathway"/>
    <property type="evidence" value="ECO:0007669"/>
    <property type="project" value="InterPro"/>
</dbReference>
<reference evidence="1" key="1">
    <citation type="submission" date="2023-08" db="EMBL/GenBank/DDBJ databases">
        <title>A de novo genome assembly of Solanum verrucosum Schlechtendal, a Mexican diploid species geographically isolated from the other diploid A-genome species in potato relatives.</title>
        <authorList>
            <person name="Hosaka K."/>
        </authorList>
    </citation>
    <scope>NUCLEOTIDE SEQUENCE</scope>
    <source>
        <tissue evidence="1">Young leaves</tissue>
    </source>
</reference>
<gene>
    <name evidence="1" type="ORF">MTR67_045515</name>
</gene>
<organism evidence="1 2">
    <name type="scientific">Solanum verrucosum</name>
    <dbReference type="NCBI Taxonomy" id="315347"/>
    <lineage>
        <taxon>Eukaryota</taxon>
        <taxon>Viridiplantae</taxon>
        <taxon>Streptophyta</taxon>
        <taxon>Embryophyta</taxon>
        <taxon>Tracheophyta</taxon>
        <taxon>Spermatophyta</taxon>
        <taxon>Magnoliopsida</taxon>
        <taxon>eudicotyledons</taxon>
        <taxon>Gunneridae</taxon>
        <taxon>Pentapetalae</taxon>
        <taxon>asterids</taxon>
        <taxon>lamiids</taxon>
        <taxon>Solanales</taxon>
        <taxon>Solanaceae</taxon>
        <taxon>Solanoideae</taxon>
        <taxon>Solaneae</taxon>
        <taxon>Solanum</taxon>
    </lineage>
</organism>
<dbReference type="EMBL" id="CP133621">
    <property type="protein sequence ID" value="WMV52130.1"/>
    <property type="molecule type" value="Genomic_DNA"/>
</dbReference>